<proteinExistence type="predicted"/>
<dbReference type="InterPro" id="IPR004137">
    <property type="entry name" value="HCP/CODH"/>
</dbReference>
<keyword evidence="1" id="KW-0472">Membrane</keyword>
<name>A0A9P1FTY9_9DINO</name>
<feature type="transmembrane region" description="Helical" evidence="1">
    <location>
        <begin position="94"/>
        <end position="114"/>
    </location>
</feature>
<evidence type="ECO:0000313" key="3">
    <source>
        <dbReference type="EMBL" id="CAL1142869.1"/>
    </source>
</evidence>
<dbReference type="EMBL" id="CAMXCT030001376">
    <property type="protein sequence ID" value="CAL4776806.1"/>
    <property type="molecule type" value="Genomic_DNA"/>
</dbReference>
<keyword evidence="1" id="KW-0812">Transmembrane</keyword>
<feature type="transmembrane region" description="Helical" evidence="1">
    <location>
        <begin position="56"/>
        <end position="73"/>
    </location>
</feature>
<dbReference type="Pfam" id="PF03063">
    <property type="entry name" value="Prismane"/>
    <property type="match status" value="1"/>
</dbReference>
<organism evidence="2">
    <name type="scientific">Cladocopium goreaui</name>
    <dbReference type="NCBI Taxonomy" id="2562237"/>
    <lineage>
        <taxon>Eukaryota</taxon>
        <taxon>Sar</taxon>
        <taxon>Alveolata</taxon>
        <taxon>Dinophyceae</taxon>
        <taxon>Suessiales</taxon>
        <taxon>Symbiodiniaceae</taxon>
        <taxon>Cladocopium</taxon>
    </lineage>
</organism>
<comment type="caution">
    <text evidence="2">The sequence shown here is derived from an EMBL/GenBank/DDBJ whole genome shotgun (WGS) entry which is preliminary data.</text>
</comment>
<dbReference type="EMBL" id="CAMXCT020001376">
    <property type="protein sequence ID" value="CAL1142869.1"/>
    <property type="molecule type" value="Genomic_DNA"/>
</dbReference>
<dbReference type="InterPro" id="IPR004316">
    <property type="entry name" value="SWEET_rpt"/>
</dbReference>
<keyword evidence="1" id="KW-1133">Transmembrane helix</keyword>
<evidence type="ECO:0000313" key="4">
    <source>
        <dbReference type="EMBL" id="CAL4776806.1"/>
    </source>
</evidence>
<dbReference type="Gene3D" id="1.20.1270.20">
    <property type="match status" value="1"/>
</dbReference>
<dbReference type="PANTHER" id="PTHR30109">
    <property type="entry name" value="HYDROXYLAMINE REDUCTASE"/>
    <property type="match status" value="1"/>
</dbReference>
<dbReference type="GO" id="GO:0004601">
    <property type="term" value="F:peroxidase activity"/>
    <property type="evidence" value="ECO:0007669"/>
    <property type="project" value="TreeGrafter"/>
</dbReference>
<keyword evidence="5" id="KW-1185">Reference proteome</keyword>
<gene>
    <name evidence="2" type="ORF">C1SCF055_LOCUS16567</name>
</gene>
<dbReference type="SUPFAM" id="SSF56821">
    <property type="entry name" value="Prismane protein-like"/>
    <property type="match status" value="1"/>
</dbReference>
<dbReference type="OrthoDB" id="409725at2759"/>
<dbReference type="InterPro" id="IPR016100">
    <property type="entry name" value="Prismane_a-bundle"/>
</dbReference>
<dbReference type="GO" id="GO:0016020">
    <property type="term" value="C:membrane"/>
    <property type="evidence" value="ECO:0007669"/>
    <property type="project" value="InterPro"/>
</dbReference>
<dbReference type="PANTHER" id="PTHR30109:SF0">
    <property type="entry name" value="HYDROXYLAMINE REDUCTASE"/>
    <property type="match status" value="1"/>
</dbReference>
<evidence type="ECO:0000256" key="1">
    <source>
        <dbReference type="SAM" id="Phobius"/>
    </source>
</evidence>
<sequence length="407" mass="44921">MAMNASSAMSNSATRSEMFLSAPVPQVYPLHAMPAKIKFVNPASILIYGLYRPVPAAVPANLFGLVASIYYLGTCWYSAWRLDALKSGAWSRSAALATIVTLSISMCMLSYAALQLHPEAAVPGRWNMGNMWAISRVSTNVPTNGLFFSVCLFAAPLSSLRSVLRDRSSELLPMLPSLLGLNFNGFLLSCVQLPPGWDQGILIGIFPAKKLKTLPGETSPWRPLDAQQRRSHRFLELHSWSAELQLMHGLLEAAREDGGGEVRVAQSAILEPKKSPKAATRPTRRCRNAMATAVAAPEMEDLRAPQMMCYQCEQTNAGRGCTTTGVCKKSPDTAGLQDLQMQFSFRLCQLAAIDSGPYEEQCRHLVLESLFSTLTNVNFDNLRFVHYIYQCDELIRKMEERSMGMAI</sequence>
<evidence type="ECO:0000313" key="5">
    <source>
        <dbReference type="Proteomes" id="UP001152797"/>
    </source>
</evidence>
<dbReference type="EMBL" id="CAMXCT010001376">
    <property type="protein sequence ID" value="CAI3989494.1"/>
    <property type="molecule type" value="Genomic_DNA"/>
</dbReference>
<evidence type="ECO:0000313" key="2">
    <source>
        <dbReference type="EMBL" id="CAI3989494.1"/>
    </source>
</evidence>
<dbReference type="GO" id="GO:0042542">
    <property type="term" value="P:response to hydrogen peroxide"/>
    <property type="evidence" value="ECO:0007669"/>
    <property type="project" value="TreeGrafter"/>
</dbReference>
<dbReference type="Proteomes" id="UP001152797">
    <property type="component" value="Unassembled WGS sequence"/>
</dbReference>
<accession>A0A9P1FTY9</accession>
<reference evidence="2" key="1">
    <citation type="submission" date="2022-10" db="EMBL/GenBank/DDBJ databases">
        <authorList>
            <person name="Chen Y."/>
            <person name="Dougan E. K."/>
            <person name="Chan C."/>
            <person name="Rhodes N."/>
            <person name="Thang M."/>
        </authorList>
    </citation>
    <scope>NUCLEOTIDE SEQUENCE</scope>
</reference>
<reference evidence="3" key="2">
    <citation type="submission" date="2024-04" db="EMBL/GenBank/DDBJ databases">
        <authorList>
            <person name="Chen Y."/>
            <person name="Shah S."/>
            <person name="Dougan E. K."/>
            <person name="Thang M."/>
            <person name="Chan C."/>
        </authorList>
    </citation>
    <scope>NUCLEOTIDE SEQUENCE [LARGE SCALE GENOMIC DNA]</scope>
</reference>
<dbReference type="GO" id="GO:0050418">
    <property type="term" value="F:hydroxylamine reductase activity"/>
    <property type="evidence" value="ECO:0007669"/>
    <property type="project" value="TreeGrafter"/>
</dbReference>
<protein>
    <submittedName>
        <fullName evidence="4">Hydroxylamine reductase (Hybrid-cluster protein ) (HCP) (Prismane protein)</fullName>
    </submittedName>
</protein>
<dbReference type="AlphaFoldDB" id="A0A9P1FTY9"/>
<dbReference type="Pfam" id="PF03083">
    <property type="entry name" value="MtN3_slv"/>
    <property type="match status" value="1"/>
</dbReference>
<dbReference type="InterPro" id="IPR011254">
    <property type="entry name" value="Prismane-like_sf"/>
</dbReference>